<dbReference type="NCBIfam" id="TIGR01444">
    <property type="entry name" value="fkbM_fam"/>
    <property type="match status" value="1"/>
</dbReference>
<dbReference type="SUPFAM" id="SSF53335">
    <property type="entry name" value="S-adenosyl-L-methionine-dependent methyltransferases"/>
    <property type="match status" value="1"/>
</dbReference>
<reference evidence="3" key="1">
    <citation type="journal article" date="2019" name="Int. J. Syst. Evol. Microbiol.">
        <title>The Global Catalogue of Microorganisms (GCM) 10K type strain sequencing project: providing services to taxonomists for standard genome sequencing and annotation.</title>
        <authorList>
            <consortium name="The Broad Institute Genomics Platform"/>
            <consortium name="The Broad Institute Genome Sequencing Center for Infectious Disease"/>
            <person name="Wu L."/>
            <person name="Ma J."/>
        </authorList>
    </citation>
    <scope>NUCLEOTIDE SEQUENCE [LARGE SCALE GENOMIC DNA]</scope>
    <source>
        <strain evidence="3">CECT 7706</strain>
    </source>
</reference>
<sequence>MEKIKSIIYSKRIPWNWKLKLLWNISLIGVEKRLGYSFKFFPKYYLIFWHYEHLVKSNGSLLRDRKHYFLAKYDLRNIGMIRLILRKEPSSDINVFYQIYMNDDFKKILCIILKYSDNQKIYNIFDAGANIGITSIFLSKNFPLAKIISIEPDKENFKQLVENIKLNELNLVYPLRAGLWKDNSKLKIKWGFRDNKSWSIQLVEDQDFGDIDGMTVMDIMKMSNFDIIDVFKLDIEGGERFLFEDAEIASSFIKRTRFLIIEIHDEYPIRENIISILIGNGMEIFYQGEYVIGVNSLLDKK</sequence>
<accession>A0ABT8C9U0</accession>
<protein>
    <submittedName>
        <fullName evidence="2">FkbM family methyltransferase</fullName>
    </submittedName>
</protein>
<evidence type="ECO:0000313" key="3">
    <source>
        <dbReference type="Proteomes" id="UP001236663"/>
    </source>
</evidence>
<dbReference type="Gene3D" id="3.40.50.150">
    <property type="entry name" value="Vaccinia Virus protein VP39"/>
    <property type="match status" value="1"/>
</dbReference>
<organism evidence="2 3">
    <name type="scientific">Cyclobacterium jeungdonense</name>
    <dbReference type="NCBI Taxonomy" id="708087"/>
    <lineage>
        <taxon>Bacteria</taxon>
        <taxon>Pseudomonadati</taxon>
        <taxon>Bacteroidota</taxon>
        <taxon>Cytophagia</taxon>
        <taxon>Cytophagales</taxon>
        <taxon>Cyclobacteriaceae</taxon>
        <taxon>Cyclobacterium</taxon>
    </lineage>
</organism>
<dbReference type="Pfam" id="PF05050">
    <property type="entry name" value="Methyltransf_21"/>
    <property type="match status" value="1"/>
</dbReference>
<dbReference type="RefSeq" id="WP_163385539.1">
    <property type="nucleotide sequence ID" value="NZ_JAUFQS010000013.1"/>
</dbReference>
<dbReference type="Proteomes" id="UP001236663">
    <property type="component" value="Unassembled WGS sequence"/>
</dbReference>
<evidence type="ECO:0000313" key="2">
    <source>
        <dbReference type="EMBL" id="MDN3688857.1"/>
    </source>
</evidence>
<keyword evidence="3" id="KW-1185">Reference proteome</keyword>
<keyword evidence="2" id="KW-0489">Methyltransferase</keyword>
<name>A0ABT8C9U0_9BACT</name>
<comment type="caution">
    <text evidence="2">The sequence shown here is derived from an EMBL/GenBank/DDBJ whole genome shotgun (WGS) entry which is preliminary data.</text>
</comment>
<dbReference type="GO" id="GO:0032259">
    <property type="term" value="P:methylation"/>
    <property type="evidence" value="ECO:0007669"/>
    <property type="project" value="UniProtKB-KW"/>
</dbReference>
<keyword evidence="2" id="KW-0808">Transferase</keyword>
<dbReference type="GO" id="GO:0008168">
    <property type="term" value="F:methyltransferase activity"/>
    <property type="evidence" value="ECO:0007669"/>
    <property type="project" value="UniProtKB-KW"/>
</dbReference>
<proteinExistence type="predicted"/>
<dbReference type="InterPro" id="IPR029063">
    <property type="entry name" value="SAM-dependent_MTases_sf"/>
</dbReference>
<gene>
    <name evidence="2" type="ORF">QWZ15_13540</name>
</gene>
<feature type="domain" description="Methyltransferase FkbM" evidence="1">
    <location>
        <begin position="126"/>
        <end position="265"/>
    </location>
</feature>
<evidence type="ECO:0000259" key="1">
    <source>
        <dbReference type="Pfam" id="PF05050"/>
    </source>
</evidence>
<dbReference type="InterPro" id="IPR006342">
    <property type="entry name" value="FkbM_mtfrase"/>
</dbReference>
<dbReference type="EMBL" id="JAUFQS010000013">
    <property type="protein sequence ID" value="MDN3688857.1"/>
    <property type="molecule type" value="Genomic_DNA"/>
</dbReference>